<dbReference type="EMBL" id="JBANRG010000130">
    <property type="protein sequence ID" value="KAK7434186.1"/>
    <property type="molecule type" value="Genomic_DNA"/>
</dbReference>
<reference evidence="2 3" key="1">
    <citation type="submission" date="2024-01" db="EMBL/GenBank/DDBJ databases">
        <title>A draft genome for the cacao thread blight pathogen Marasmiellus scandens.</title>
        <authorList>
            <person name="Baruah I.K."/>
            <person name="Leung J."/>
            <person name="Bukari Y."/>
            <person name="Amoako-Attah I."/>
            <person name="Meinhardt L.W."/>
            <person name="Bailey B.A."/>
            <person name="Cohen S.P."/>
        </authorList>
    </citation>
    <scope>NUCLEOTIDE SEQUENCE [LARGE SCALE GENOMIC DNA]</scope>
    <source>
        <strain evidence="2 3">GH-19</strain>
    </source>
</reference>
<keyword evidence="3" id="KW-1185">Reference proteome</keyword>
<evidence type="ECO:0000313" key="2">
    <source>
        <dbReference type="EMBL" id="KAK7434186.1"/>
    </source>
</evidence>
<evidence type="ECO:0000256" key="1">
    <source>
        <dbReference type="SAM" id="MobiDB-lite"/>
    </source>
</evidence>
<name>A0ABR1IMR8_9AGAR</name>
<gene>
    <name evidence="2" type="ORF">VKT23_020317</name>
</gene>
<proteinExistence type="predicted"/>
<accession>A0ABR1IMR8</accession>
<dbReference type="Proteomes" id="UP001498398">
    <property type="component" value="Unassembled WGS sequence"/>
</dbReference>
<feature type="region of interest" description="Disordered" evidence="1">
    <location>
        <begin position="157"/>
        <end position="176"/>
    </location>
</feature>
<organism evidence="2 3">
    <name type="scientific">Marasmiellus scandens</name>
    <dbReference type="NCBI Taxonomy" id="2682957"/>
    <lineage>
        <taxon>Eukaryota</taxon>
        <taxon>Fungi</taxon>
        <taxon>Dikarya</taxon>
        <taxon>Basidiomycota</taxon>
        <taxon>Agaricomycotina</taxon>
        <taxon>Agaricomycetes</taxon>
        <taxon>Agaricomycetidae</taxon>
        <taxon>Agaricales</taxon>
        <taxon>Marasmiineae</taxon>
        <taxon>Omphalotaceae</taxon>
        <taxon>Marasmiellus</taxon>
    </lineage>
</organism>
<sequence length="176" mass="19742">MDPSWFPFLSLRKLQVEFLAYNLFYLAEISDLFRDFFDQTPGGQDANSTFSTASIENPEVPQTTFFCNSSGVRLHQCALYAIDRCAAGFFELPEKPSGQYLKALEILRNPSQGLNDTVNVTESSSEVAITYTRRSHQPDYYSPAECSRTEGQRCPLPAAENRSLTPTHVPREGVLS</sequence>
<protein>
    <submittedName>
        <fullName evidence="2">Uncharacterized protein</fullName>
    </submittedName>
</protein>
<evidence type="ECO:0000313" key="3">
    <source>
        <dbReference type="Proteomes" id="UP001498398"/>
    </source>
</evidence>
<comment type="caution">
    <text evidence="2">The sequence shown here is derived from an EMBL/GenBank/DDBJ whole genome shotgun (WGS) entry which is preliminary data.</text>
</comment>